<dbReference type="SMART" id="SM00233">
    <property type="entry name" value="PH"/>
    <property type="match status" value="1"/>
</dbReference>
<feature type="compositionally biased region" description="Basic and acidic residues" evidence="3">
    <location>
        <begin position="327"/>
        <end position="353"/>
    </location>
</feature>
<dbReference type="PANTHER" id="PTHR36100:SF1">
    <property type="entry name" value="BUD SITE SELECTION PROTEIN 4"/>
    <property type="match status" value="1"/>
</dbReference>
<dbReference type="Proteomes" id="UP000076532">
    <property type="component" value="Unassembled WGS sequence"/>
</dbReference>
<feature type="compositionally biased region" description="Pro residues" evidence="3">
    <location>
        <begin position="1502"/>
        <end position="1515"/>
    </location>
</feature>
<feature type="compositionally biased region" description="Acidic residues" evidence="3">
    <location>
        <begin position="928"/>
        <end position="938"/>
    </location>
</feature>
<evidence type="ECO:0000259" key="4">
    <source>
        <dbReference type="PROSITE" id="PS50003"/>
    </source>
</evidence>
<gene>
    <name evidence="5" type="ORF">FIBSPDRAFT_827860</name>
</gene>
<feature type="compositionally biased region" description="Polar residues" evidence="3">
    <location>
        <begin position="104"/>
        <end position="118"/>
    </location>
</feature>
<feature type="compositionally biased region" description="Basic and acidic residues" evidence="3">
    <location>
        <begin position="479"/>
        <end position="493"/>
    </location>
</feature>
<feature type="compositionally biased region" description="Basic and acidic residues" evidence="3">
    <location>
        <begin position="369"/>
        <end position="393"/>
    </location>
</feature>
<dbReference type="PROSITE" id="PS50003">
    <property type="entry name" value="PH_DOMAIN"/>
    <property type="match status" value="1"/>
</dbReference>
<keyword evidence="1" id="KW-0132">Cell division</keyword>
<evidence type="ECO:0000313" key="5">
    <source>
        <dbReference type="EMBL" id="KZP19594.1"/>
    </source>
</evidence>
<accession>A0A166I9R3</accession>
<dbReference type="GO" id="GO:0051301">
    <property type="term" value="P:cell division"/>
    <property type="evidence" value="ECO:0007669"/>
    <property type="project" value="UniProtKB-KW"/>
</dbReference>
<feature type="region of interest" description="Disordered" evidence="3">
    <location>
        <begin position="1498"/>
        <end position="1529"/>
    </location>
</feature>
<feature type="region of interest" description="Disordered" evidence="3">
    <location>
        <begin position="369"/>
        <end position="425"/>
    </location>
</feature>
<dbReference type="InterPro" id="IPR011993">
    <property type="entry name" value="PH-like_dom_sf"/>
</dbReference>
<sequence length="1529" mass="167745">MSTHRLQPRAITPLRDRKVTSNSPTAMATRNDPVKSSILRESGMGWATPPLLESRSKSGAIIPSSTTTPLRIAKRDSPKPAAHQHPSQIARRTSNTYQRLGKNNLVSKSPFKSQIPTVSTPPVPAKPTASSSSLIPRGAPTTLAFPATPTRKVSGEKRPRPQSMQEQADPGTDRPFPNKRDRKQSKGYQGLISKEPVTKSPFRARVAGRSGGEAPLPPLPSAHVQAEEVHMHHHHVEEEQQEEERHEEERQEEMTPSAQQHQSARDGSPSPFRSSLVSKRLHGPRLSGSSGEARRQRRKTVTFDEECDVVEFDTESHEDFTTDDSDAEHYGDAHEDEERGEEEGHGSYERDESMDMEMDMEVDVQDIVRDMEVDEQQERQSYHPAHDLRHANTAEDEPAHDEAEVGAHTEDSFESVPLDGESAEADDSITGMVNFMLGQASAAPAAAAANTVTTGLRTPERTPTLASDNEGGVPYGRTHHYERALENRARETPQSRIVTPAPAFPLSANRNIARTPSPPNSLPKSARRMTSPSPLSQSPMSPSDIPLGRSTHAERARAERQVDEEVERGVRGLEGSPSPAKPGRPTTSLAGANATGREDDLVPRFDVSFTRSEQDEEKGDDPFAIPSPRNTSHQPHRVDLSFASQDDGSDSSMDDPANLSIGHTGVSLSGFEDKPKADDLTLTSPAAPPRPSTPETDSSNTSLSSVDRDSPSSVEGDAPAVVARAAPQPFRATPSPGPESLGRSGSLGSLASSGSINGRAPRISKEEVQRRLMRKRSAESPALEEPAEKLRSIQEDDGKRISIMTDFDMSTETAVVQTVEKRSIAASAHALVAPTFSFGERTHSHSPTIELQMAGEGLKFDFSQFGMSSTASAPPGEVDVDMRSALDRLMDDVAGAEENVGMRVEAVTEGVQAGRYSADDSLRTDNTELSEDEDEDDQPLAMQIGLGRPPIARAVTEPDVFSANSRVASGSSIPPPPPPPKDARKAREQLILDKRREARQREEDESNGFYTPPREHDRVVIQANHDRQTRRRSKSTGDVQEVAKKAGDVMADKELEMRAGDDLGDSIQRELRNLGPKTSTYLIKEQATIYASSNPVTHMQSTGDVHAGKAWRPVRRPSDMNEYSKQIKEARAQEKPGKAHGKVFVRVIGIKGINVPLPQEVTAVACTLNNGIHYVTTPECRLGRDTRIDQEFELIEHSKLEFTLTMKIRRDPHIISQLKALNPAPPPAAPAAAPSKGGMRAFFSSSPKKQAKVVPRLVAPPHLPENLARYLTRDGTLARAFISFKDIAARCDTKLFETNYPLIGQRTEVGGALSTMQVGELALQVFRLPPLPSVPPEDLPQSLEEALRGIRHNIWHKNTYYEGTLTQQGGDCMTWRRRQLRVIGANLVAFNDVTKKATASIGLKKAIAVEDDQETRADLLSPASGLTSRSTRAIDDYDGVSGVERSFRLIFPNDEEIVFFADTDEEKARWLEVLRALVGNIPPNPLWAELVWQRQEELKKQTPPPLEHSPNPPYLPTRRDPGMMRGAQR</sequence>
<dbReference type="Gene3D" id="2.30.29.30">
    <property type="entry name" value="Pleckstrin-homology domain (PH domain)/Phosphotyrosine-binding domain (PTB)"/>
    <property type="match status" value="1"/>
</dbReference>
<dbReference type="EMBL" id="KV417562">
    <property type="protein sequence ID" value="KZP19594.1"/>
    <property type="molecule type" value="Genomic_DNA"/>
</dbReference>
<keyword evidence="2" id="KW-0131">Cell cycle</keyword>
<proteinExistence type="predicted"/>
<feature type="compositionally biased region" description="Basic and acidic residues" evidence="3">
    <location>
        <begin position="225"/>
        <end position="253"/>
    </location>
</feature>
<feature type="region of interest" description="Disordered" evidence="3">
    <location>
        <begin position="451"/>
        <end position="796"/>
    </location>
</feature>
<feature type="compositionally biased region" description="Low complexity" evidence="3">
    <location>
        <begin position="139"/>
        <end position="150"/>
    </location>
</feature>
<name>A0A166I9R3_9AGAM</name>
<feature type="compositionally biased region" description="Basic and acidic residues" evidence="3">
    <location>
        <begin position="917"/>
        <end position="926"/>
    </location>
</feature>
<feature type="region of interest" description="Disordered" evidence="3">
    <location>
        <begin position="57"/>
        <end position="356"/>
    </location>
</feature>
<dbReference type="PANTHER" id="PTHR36100">
    <property type="entry name" value="BUD SITE SELECTION PROTEIN 4"/>
    <property type="match status" value="1"/>
</dbReference>
<dbReference type="OrthoDB" id="2123378at2759"/>
<evidence type="ECO:0000256" key="1">
    <source>
        <dbReference type="ARBA" id="ARBA00022618"/>
    </source>
</evidence>
<feature type="region of interest" description="Disordered" evidence="3">
    <location>
        <begin position="911"/>
        <end position="938"/>
    </location>
</feature>
<feature type="compositionally biased region" description="Low complexity" evidence="3">
    <location>
        <begin position="531"/>
        <end position="543"/>
    </location>
</feature>
<keyword evidence="6" id="KW-1185">Reference proteome</keyword>
<protein>
    <recommendedName>
        <fullName evidence="4">PH domain-containing protein</fullName>
    </recommendedName>
</protein>
<feature type="compositionally biased region" description="Basic and acidic residues" evidence="3">
    <location>
        <begin position="400"/>
        <end position="411"/>
    </location>
</feature>
<feature type="region of interest" description="Disordered" evidence="3">
    <location>
        <begin position="965"/>
        <end position="985"/>
    </location>
</feature>
<dbReference type="InterPro" id="IPR001849">
    <property type="entry name" value="PH_domain"/>
</dbReference>
<feature type="region of interest" description="Disordered" evidence="3">
    <location>
        <begin position="1"/>
        <end position="31"/>
    </location>
</feature>
<reference evidence="5 6" key="1">
    <citation type="journal article" date="2016" name="Mol. Biol. Evol.">
        <title>Comparative Genomics of Early-Diverging Mushroom-Forming Fungi Provides Insights into the Origins of Lignocellulose Decay Capabilities.</title>
        <authorList>
            <person name="Nagy L.G."/>
            <person name="Riley R."/>
            <person name="Tritt A."/>
            <person name="Adam C."/>
            <person name="Daum C."/>
            <person name="Floudas D."/>
            <person name="Sun H."/>
            <person name="Yadav J.S."/>
            <person name="Pangilinan J."/>
            <person name="Larsson K.H."/>
            <person name="Matsuura K."/>
            <person name="Barry K."/>
            <person name="Labutti K."/>
            <person name="Kuo R."/>
            <person name="Ohm R.A."/>
            <person name="Bhattacharya S.S."/>
            <person name="Shirouzu T."/>
            <person name="Yoshinaga Y."/>
            <person name="Martin F.M."/>
            <person name="Grigoriev I.V."/>
            <person name="Hibbett D.S."/>
        </authorList>
    </citation>
    <scope>NUCLEOTIDE SEQUENCE [LARGE SCALE GENOMIC DNA]</scope>
    <source>
        <strain evidence="5 6">CBS 109695</strain>
    </source>
</reference>
<dbReference type="Pfam" id="PF00169">
    <property type="entry name" value="PH"/>
    <property type="match status" value="1"/>
</dbReference>
<organism evidence="5 6">
    <name type="scientific">Athelia psychrophila</name>
    <dbReference type="NCBI Taxonomy" id="1759441"/>
    <lineage>
        <taxon>Eukaryota</taxon>
        <taxon>Fungi</taxon>
        <taxon>Dikarya</taxon>
        <taxon>Basidiomycota</taxon>
        <taxon>Agaricomycotina</taxon>
        <taxon>Agaricomycetes</taxon>
        <taxon>Agaricomycetidae</taxon>
        <taxon>Atheliales</taxon>
        <taxon>Atheliaceae</taxon>
        <taxon>Athelia</taxon>
    </lineage>
</organism>
<feature type="compositionally biased region" description="Acidic residues" evidence="3">
    <location>
        <begin position="303"/>
        <end position="313"/>
    </location>
</feature>
<evidence type="ECO:0000256" key="3">
    <source>
        <dbReference type="SAM" id="MobiDB-lite"/>
    </source>
</evidence>
<dbReference type="SUPFAM" id="SSF50729">
    <property type="entry name" value="PH domain-like"/>
    <property type="match status" value="1"/>
</dbReference>
<feature type="compositionally biased region" description="Polar residues" evidence="3">
    <location>
        <begin position="85"/>
        <end position="98"/>
    </location>
</feature>
<evidence type="ECO:0000256" key="2">
    <source>
        <dbReference type="ARBA" id="ARBA00023306"/>
    </source>
</evidence>
<dbReference type="STRING" id="436010.A0A166I9R3"/>
<feature type="compositionally biased region" description="Low complexity" evidence="3">
    <location>
        <begin position="711"/>
        <end position="755"/>
    </location>
</feature>
<dbReference type="InterPro" id="IPR052007">
    <property type="entry name" value="Bud4"/>
</dbReference>
<evidence type="ECO:0000313" key="6">
    <source>
        <dbReference type="Proteomes" id="UP000076532"/>
    </source>
</evidence>
<feature type="domain" description="PH" evidence="4">
    <location>
        <begin position="1358"/>
        <end position="1479"/>
    </location>
</feature>
<feature type="compositionally biased region" description="Basic and acidic residues" evidence="3">
    <location>
        <begin position="786"/>
        <end position="796"/>
    </location>
</feature>
<feature type="compositionally biased region" description="Basic and acidic residues" evidence="3">
    <location>
        <begin position="551"/>
        <end position="571"/>
    </location>
</feature>
<dbReference type="GO" id="GO:0005525">
    <property type="term" value="F:GTP binding"/>
    <property type="evidence" value="ECO:0007669"/>
    <property type="project" value="TreeGrafter"/>
</dbReference>